<dbReference type="Proteomes" id="UP000612282">
    <property type="component" value="Unassembled WGS sequence"/>
</dbReference>
<evidence type="ECO:0000313" key="2">
    <source>
        <dbReference type="EMBL" id="GID52403.1"/>
    </source>
</evidence>
<feature type="chain" id="PRO_5046416930" description="Secreted protein" evidence="1">
    <location>
        <begin position="29"/>
        <end position="102"/>
    </location>
</feature>
<comment type="caution">
    <text evidence="2">The sequence shown here is derived from an EMBL/GenBank/DDBJ whole genome shotgun (WGS) entry which is preliminary data.</text>
</comment>
<keyword evidence="1" id="KW-0732">Signal</keyword>
<evidence type="ECO:0000313" key="3">
    <source>
        <dbReference type="Proteomes" id="UP000612282"/>
    </source>
</evidence>
<dbReference type="EMBL" id="BOMG01000015">
    <property type="protein sequence ID" value="GID52403.1"/>
    <property type="molecule type" value="Genomic_DNA"/>
</dbReference>
<keyword evidence="3" id="KW-1185">Reference proteome</keyword>
<feature type="signal peptide" evidence="1">
    <location>
        <begin position="1"/>
        <end position="28"/>
    </location>
</feature>
<organism evidence="2 3">
    <name type="scientific">Actinoplanes couchii</name>
    <dbReference type="NCBI Taxonomy" id="403638"/>
    <lineage>
        <taxon>Bacteria</taxon>
        <taxon>Bacillati</taxon>
        <taxon>Actinomycetota</taxon>
        <taxon>Actinomycetes</taxon>
        <taxon>Micromonosporales</taxon>
        <taxon>Micromonosporaceae</taxon>
        <taxon>Actinoplanes</taxon>
    </lineage>
</organism>
<dbReference type="RefSeq" id="WP_203793213.1">
    <property type="nucleotide sequence ID" value="NZ_BAAAQE010000054.1"/>
</dbReference>
<sequence length="102" mass="11356">MKNVMRTLALSGMTLAAGALLGISPAQAAPAAAQSAGTVSVQSGWDDDEYVADYYDDRSDCERAGRFGYQRGYWDDYYCTYASGSWDGSWALVVEEYRRWNR</sequence>
<reference evidence="2 3" key="1">
    <citation type="submission" date="2021-01" db="EMBL/GenBank/DDBJ databases">
        <title>Whole genome shotgun sequence of Actinoplanes couchii NBRC 106145.</title>
        <authorList>
            <person name="Komaki H."/>
            <person name="Tamura T."/>
        </authorList>
    </citation>
    <scope>NUCLEOTIDE SEQUENCE [LARGE SCALE GENOMIC DNA]</scope>
    <source>
        <strain evidence="2 3">NBRC 106145</strain>
    </source>
</reference>
<gene>
    <name evidence="2" type="ORF">Aco03nite_008070</name>
</gene>
<name>A0ABQ3X1Q7_9ACTN</name>
<evidence type="ECO:0008006" key="4">
    <source>
        <dbReference type="Google" id="ProtNLM"/>
    </source>
</evidence>
<proteinExistence type="predicted"/>
<evidence type="ECO:0000256" key="1">
    <source>
        <dbReference type="SAM" id="SignalP"/>
    </source>
</evidence>
<protein>
    <recommendedName>
        <fullName evidence="4">Secreted protein</fullName>
    </recommendedName>
</protein>
<accession>A0ABQ3X1Q7</accession>